<dbReference type="InterPro" id="IPR006597">
    <property type="entry name" value="Sel1-like"/>
</dbReference>
<evidence type="ECO:0000313" key="3">
    <source>
        <dbReference type="Proteomes" id="UP001212841"/>
    </source>
</evidence>
<dbReference type="Proteomes" id="UP001212841">
    <property type="component" value="Unassembled WGS sequence"/>
</dbReference>
<comment type="caution">
    <text evidence="2">The sequence shown here is derived from an EMBL/GenBank/DDBJ whole genome shotgun (WGS) entry which is preliminary data.</text>
</comment>
<dbReference type="Gene3D" id="1.25.40.10">
    <property type="entry name" value="Tetratricopeptide repeat domain"/>
    <property type="match status" value="2"/>
</dbReference>
<gene>
    <name evidence="2" type="ORF">HK097_003266</name>
</gene>
<dbReference type="AlphaFoldDB" id="A0AAD5S3T9"/>
<evidence type="ECO:0008006" key="4">
    <source>
        <dbReference type="Google" id="ProtNLM"/>
    </source>
</evidence>
<dbReference type="SUPFAM" id="SSF81901">
    <property type="entry name" value="HCP-like"/>
    <property type="match status" value="1"/>
</dbReference>
<dbReference type="PANTHER" id="PTHR11102">
    <property type="entry name" value="SEL-1-LIKE PROTEIN"/>
    <property type="match status" value="1"/>
</dbReference>
<evidence type="ECO:0000313" key="2">
    <source>
        <dbReference type="EMBL" id="KAJ3038136.1"/>
    </source>
</evidence>
<protein>
    <recommendedName>
        <fullName evidence="4">HCP-like protein</fullName>
    </recommendedName>
</protein>
<dbReference type="InterPro" id="IPR011990">
    <property type="entry name" value="TPR-like_helical_dom_sf"/>
</dbReference>
<sequence length="341" mass="37003">MILYQLHKEKRISLPPPAVKDLLQSYMTKVKAGASAQELKEDLLQRIGGNISDLSYLGVAMAKFSAEGKIIAAQILQVASDEGDMNAQFLKAQIAGKDQGLAEIRSLAARGHKQSQYYIGVHMFKDANPRVQKEAVEWIRKAADAGLRDAAAQLGNLYELGVGVGRDPGMAARYYEKAHEQDVVEATFKLGTLYASGHADATTKPNMQKAFELYQQAADKGLSIAQHNLAALHLSGIPPNPASADPNFSLPKSPLTAVEYFKMAAGQGLQLSEMNLGKMYAESFKVDGKTIVPKDLMESRKWLKSCARRGGPIGQEAGRLLKSVEKEIVETPGVASRCSIM</sequence>
<dbReference type="InterPro" id="IPR050767">
    <property type="entry name" value="Sel1_AlgK"/>
</dbReference>
<dbReference type="Pfam" id="PF08238">
    <property type="entry name" value="Sel1"/>
    <property type="match status" value="6"/>
</dbReference>
<dbReference type="EMBL" id="JADGJD010001762">
    <property type="protein sequence ID" value="KAJ3038136.1"/>
    <property type="molecule type" value="Genomic_DNA"/>
</dbReference>
<dbReference type="PANTHER" id="PTHR11102:SF160">
    <property type="entry name" value="ERAD-ASSOCIATED E3 UBIQUITIN-PROTEIN LIGASE COMPONENT HRD3"/>
    <property type="match status" value="1"/>
</dbReference>
<keyword evidence="3" id="KW-1185">Reference proteome</keyword>
<name>A0AAD5S3T9_9FUNG</name>
<evidence type="ECO:0000256" key="1">
    <source>
        <dbReference type="ARBA" id="ARBA00038101"/>
    </source>
</evidence>
<reference evidence="2" key="1">
    <citation type="submission" date="2020-05" db="EMBL/GenBank/DDBJ databases">
        <title>Phylogenomic resolution of chytrid fungi.</title>
        <authorList>
            <person name="Stajich J.E."/>
            <person name="Amses K."/>
            <person name="Simmons R."/>
            <person name="Seto K."/>
            <person name="Myers J."/>
            <person name="Bonds A."/>
            <person name="Quandt C.A."/>
            <person name="Barry K."/>
            <person name="Liu P."/>
            <person name="Grigoriev I."/>
            <person name="Longcore J.E."/>
            <person name="James T.Y."/>
        </authorList>
    </citation>
    <scope>NUCLEOTIDE SEQUENCE</scope>
    <source>
        <strain evidence="2">JEL0318</strain>
    </source>
</reference>
<dbReference type="SMART" id="SM00671">
    <property type="entry name" value="SEL1"/>
    <property type="match status" value="5"/>
</dbReference>
<proteinExistence type="inferred from homology"/>
<organism evidence="2 3">
    <name type="scientific">Rhizophlyctis rosea</name>
    <dbReference type="NCBI Taxonomy" id="64517"/>
    <lineage>
        <taxon>Eukaryota</taxon>
        <taxon>Fungi</taxon>
        <taxon>Fungi incertae sedis</taxon>
        <taxon>Chytridiomycota</taxon>
        <taxon>Chytridiomycota incertae sedis</taxon>
        <taxon>Chytridiomycetes</taxon>
        <taxon>Rhizophlyctidales</taxon>
        <taxon>Rhizophlyctidaceae</taxon>
        <taxon>Rhizophlyctis</taxon>
    </lineage>
</organism>
<comment type="similarity">
    <text evidence="1">Belongs to the sel-1 family.</text>
</comment>
<accession>A0AAD5S3T9</accession>